<dbReference type="InterPro" id="IPR029058">
    <property type="entry name" value="AB_hydrolase_fold"/>
</dbReference>
<dbReference type="EMBL" id="HBUF01109055">
    <property type="protein sequence ID" value="CAG6639819.1"/>
    <property type="molecule type" value="Transcribed_RNA"/>
</dbReference>
<dbReference type="PROSITE" id="PS00122">
    <property type="entry name" value="CARBOXYLESTERASE_B_1"/>
    <property type="match status" value="1"/>
</dbReference>
<keyword evidence="4" id="KW-0325">Glycoprotein</keyword>
<dbReference type="InterPro" id="IPR019826">
    <property type="entry name" value="Carboxylesterase_B_AS"/>
</dbReference>
<proteinExistence type="inferred from homology"/>
<dbReference type="Pfam" id="PF00135">
    <property type="entry name" value="COesterase"/>
    <property type="match status" value="1"/>
</dbReference>
<feature type="domain" description="Carboxylesterase type B" evidence="7">
    <location>
        <begin position="31"/>
        <end position="543"/>
    </location>
</feature>
<dbReference type="PANTHER" id="PTHR43142">
    <property type="entry name" value="CARBOXYLIC ESTER HYDROLASE"/>
    <property type="match status" value="1"/>
</dbReference>
<keyword evidence="6" id="KW-0472">Membrane</keyword>
<evidence type="ECO:0000256" key="6">
    <source>
        <dbReference type="SAM" id="Phobius"/>
    </source>
</evidence>
<reference evidence="8" key="1">
    <citation type="submission" date="2021-05" db="EMBL/GenBank/DDBJ databases">
        <authorList>
            <person name="Alioto T."/>
            <person name="Alioto T."/>
            <person name="Gomez Garrido J."/>
        </authorList>
    </citation>
    <scope>NUCLEOTIDE SEQUENCE</scope>
</reference>
<organism evidence="8">
    <name type="scientific">Cacopsylla melanoneura</name>
    <dbReference type="NCBI Taxonomy" id="428564"/>
    <lineage>
        <taxon>Eukaryota</taxon>
        <taxon>Metazoa</taxon>
        <taxon>Ecdysozoa</taxon>
        <taxon>Arthropoda</taxon>
        <taxon>Hexapoda</taxon>
        <taxon>Insecta</taxon>
        <taxon>Pterygota</taxon>
        <taxon>Neoptera</taxon>
        <taxon>Paraneoptera</taxon>
        <taxon>Hemiptera</taxon>
        <taxon>Sternorrhyncha</taxon>
        <taxon>Psylloidea</taxon>
        <taxon>Psyllidae</taxon>
        <taxon>Psyllinae</taxon>
        <taxon>Cacopsylla</taxon>
    </lineage>
</organism>
<keyword evidence="2" id="KW-0719">Serine esterase</keyword>
<evidence type="ECO:0000256" key="2">
    <source>
        <dbReference type="ARBA" id="ARBA00022487"/>
    </source>
</evidence>
<dbReference type="InterPro" id="IPR002018">
    <property type="entry name" value="CarbesteraseB"/>
</dbReference>
<dbReference type="SUPFAM" id="SSF53474">
    <property type="entry name" value="alpha/beta-Hydrolases"/>
    <property type="match status" value="1"/>
</dbReference>
<sequence>MLFISGQILYITFLVGMFLLGLLLNYMCSGDTVVRVKQGYLEGSKLTLRNGKVVTRFTNVPYALPPVGERRFKDPEPIKYWPGVWNATSDKGLKCMQYRHVPGGGNVAGGQEDCLYLFIYTPWLPDKKQLLSDHKLMDVIVYIHGGAFMFGGGSMYQPLSLLEDHDVVFVSLNYRLGPLGFLSTGDDVVPGNMGLKDQTQALQWIQENIAQFGGSPDSVTITGTSAGGASVHFHLLSPKPRGLFHRAISMSGTMLSPWTIAEQLPNKTKLIAQHLGCPVTCNEAIVDCLRSRPALMIAEAVRLTQPFLYNPFSPWGPTVDGFSNDPVLPDYPAELIKQGRVVNVPWLNSVTTAEGLYPGAEFLGSDTFMKTIDENWIKLAPHILDFNFTVADNLKQEVAAKIRYQYMNNTPISRANHKPFIQIISDRMFNVDAERSSRFHSELKLKSHPVYFYEFNFRGRYSLSDAFSRSFTNYGVAHADDTNYVLQFNPEVLLNTTVEEQNMLNFMGTLWTTFARTGKPSIGPWTPVSPNAFNYLRIESAHEYSMKCNVPEIGSRSFWDSLPFDEKNIWTARYPIKDLDKSDGLNYISDSEYECKEFSSVQTNRTL</sequence>
<keyword evidence="6" id="KW-0812">Transmembrane</keyword>
<comment type="similarity">
    <text evidence="1 5">Belongs to the type-B carboxylesterase/lipase family.</text>
</comment>
<dbReference type="Gene3D" id="3.40.50.1820">
    <property type="entry name" value="alpha/beta hydrolase"/>
    <property type="match status" value="1"/>
</dbReference>
<evidence type="ECO:0000313" key="8">
    <source>
        <dbReference type="EMBL" id="CAG6639819.1"/>
    </source>
</evidence>
<evidence type="ECO:0000256" key="4">
    <source>
        <dbReference type="ARBA" id="ARBA00023180"/>
    </source>
</evidence>
<evidence type="ECO:0000259" key="7">
    <source>
        <dbReference type="Pfam" id="PF00135"/>
    </source>
</evidence>
<keyword evidence="3 5" id="KW-0378">Hydrolase</keyword>
<dbReference type="GO" id="GO:0052689">
    <property type="term" value="F:carboxylic ester hydrolase activity"/>
    <property type="evidence" value="ECO:0007669"/>
    <property type="project" value="UniProtKB-KW"/>
</dbReference>
<dbReference type="AlphaFoldDB" id="A0A8D8QWR8"/>
<evidence type="ECO:0000256" key="5">
    <source>
        <dbReference type="RuleBase" id="RU361235"/>
    </source>
</evidence>
<dbReference type="PANTHER" id="PTHR43142:SF1">
    <property type="entry name" value="CARBOXYLIC ESTER HYDROLASE"/>
    <property type="match status" value="1"/>
</dbReference>
<evidence type="ECO:0000256" key="3">
    <source>
        <dbReference type="ARBA" id="ARBA00022801"/>
    </source>
</evidence>
<accession>A0A8D8QWR8</accession>
<feature type="transmembrane region" description="Helical" evidence="6">
    <location>
        <begin position="7"/>
        <end position="27"/>
    </location>
</feature>
<name>A0A8D8QWR8_9HEMI</name>
<keyword evidence="6" id="KW-1133">Transmembrane helix</keyword>
<dbReference type="EC" id="3.1.1.-" evidence="5"/>
<protein>
    <recommendedName>
        <fullName evidence="5">Carboxylic ester hydrolase</fullName>
        <ecNumber evidence="5">3.1.1.-</ecNumber>
    </recommendedName>
</protein>
<evidence type="ECO:0000256" key="1">
    <source>
        <dbReference type="ARBA" id="ARBA00005964"/>
    </source>
</evidence>